<evidence type="ECO:0000256" key="11">
    <source>
        <dbReference type="NCBIfam" id="TIGR02224"/>
    </source>
</evidence>
<evidence type="ECO:0000313" key="14">
    <source>
        <dbReference type="EMBL" id="TDQ39638.1"/>
    </source>
</evidence>
<dbReference type="GO" id="GO:0009037">
    <property type="term" value="F:tyrosine-based site-specific recombinase activity"/>
    <property type="evidence" value="ECO:0007669"/>
    <property type="project" value="UniProtKB-UniRule"/>
</dbReference>
<dbReference type="GO" id="GO:0051301">
    <property type="term" value="P:cell division"/>
    <property type="evidence" value="ECO:0007669"/>
    <property type="project" value="UniProtKB-UniRule"/>
</dbReference>
<keyword evidence="5 10" id="KW-0159">Chromosome partition</keyword>
<evidence type="ECO:0000256" key="10">
    <source>
        <dbReference type="HAMAP-Rule" id="MF_01808"/>
    </source>
</evidence>
<dbReference type="Gene3D" id="1.10.150.130">
    <property type="match status" value="1"/>
</dbReference>
<dbReference type="InterPro" id="IPR010998">
    <property type="entry name" value="Integrase_recombinase_N"/>
</dbReference>
<dbReference type="InterPro" id="IPR002104">
    <property type="entry name" value="Integrase_catalytic"/>
</dbReference>
<comment type="function">
    <text evidence="10">Site-specific tyrosine recombinase, which acts by catalyzing the cutting and rejoining of the recombining DNA molecules. The XerC-XerD complex is essential to convert dimers of the bacterial chromosome into monomers to permit their segregation at cell division. It also contributes to the segregational stability of plasmids.</text>
</comment>
<protein>
    <recommendedName>
        <fullName evidence="10 11">Tyrosine recombinase XerC</fullName>
    </recommendedName>
</protein>
<feature type="active site" evidence="10">
    <location>
        <position position="153"/>
    </location>
</feature>
<feature type="active site" evidence="10">
    <location>
        <position position="253"/>
    </location>
</feature>
<accession>A0A4R6U035</accession>
<comment type="subcellular location">
    <subcellularLocation>
        <location evidence="1 10">Cytoplasm</location>
    </subcellularLocation>
</comment>
<feature type="active site" evidence="10">
    <location>
        <position position="177"/>
    </location>
</feature>
<dbReference type="Gene3D" id="1.10.443.10">
    <property type="entry name" value="Intergrase catalytic core"/>
    <property type="match status" value="1"/>
</dbReference>
<keyword evidence="6 10" id="KW-0229">DNA integration</keyword>
<dbReference type="InterPro" id="IPR011931">
    <property type="entry name" value="Recomb_XerC"/>
</dbReference>
<keyword evidence="15" id="KW-1185">Reference proteome</keyword>
<comment type="similarity">
    <text evidence="2 10">Belongs to the 'phage' integrase family. XerC subfamily.</text>
</comment>
<dbReference type="NCBIfam" id="NF040815">
    <property type="entry name" value="recomb_XerA_Arch"/>
    <property type="match status" value="1"/>
</dbReference>
<feature type="active site" description="O-(3'-phospho-DNA)-tyrosine intermediate" evidence="10">
    <location>
        <position position="285"/>
    </location>
</feature>
<feature type="active site" evidence="10">
    <location>
        <position position="250"/>
    </location>
</feature>
<dbReference type="PANTHER" id="PTHR30349">
    <property type="entry name" value="PHAGE INTEGRASE-RELATED"/>
    <property type="match status" value="1"/>
</dbReference>
<dbReference type="InterPro" id="IPR011010">
    <property type="entry name" value="DNA_brk_join_enz"/>
</dbReference>
<dbReference type="PROSITE" id="PS51898">
    <property type="entry name" value="TYR_RECOMBINASE"/>
    <property type="match status" value="1"/>
</dbReference>
<dbReference type="Proteomes" id="UP000295632">
    <property type="component" value="Unassembled WGS sequence"/>
</dbReference>
<dbReference type="NCBIfam" id="NF001399">
    <property type="entry name" value="PRK00283.1"/>
    <property type="match status" value="1"/>
</dbReference>
<keyword evidence="3 10" id="KW-0963">Cytoplasm</keyword>
<keyword evidence="4 10" id="KW-0132">Cell division</keyword>
<dbReference type="InterPro" id="IPR004107">
    <property type="entry name" value="Integrase_SAM-like_N"/>
</dbReference>
<evidence type="ECO:0000256" key="9">
    <source>
        <dbReference type="ARBA" id="ARBA00023306"/>
    </source>
</evidence>
<dbReference type="NCBIfam" id="TIGR02224">
    <property type="entry name" value="recomb_XerC"/>
    <property type="match status" value="1"/>
</dbReference>
<dbReference type="InterPro" id="IPR044068">
    <property type="entry name" value="CB"/>
</dbReference>
<dbReference type="Pfam" id="PF00589">
    <property type="entry name" value="Phage_integrase"/>
    <property type="match status" value="1"/>
</dbReference>
<dbReference type="PANTHER" id="PTHR30349:SF77">
    <property type="entry name" value="TYROSINE RECOMBINASE XERC"/>
    <property type="match status" value="1"/>
</dbReference>
<dbReference type="PROSITE" id="PS51900">
    <property type="entry name" value="CB"/>
    <property type="match status" value="1"/>
</dbReference>
<feature type="active site" evidence="10">
    <location>
        <position position="276"/>
    </location>
</feature>
<feature type="domain" description="Tyr recombinase" evidence="12">
    <location>
        <begin position="113"/>
        <end position="298"/>
    </location>
</feature>
<keyword evidence="7 10" id="KW-0238">DNA-binding</keyword>
<evidence type="ECO:0000313" key="15">
    <source>
        <dbReference type="Proteomes" id="UP000295632"/>
    </source>
</evidence>
<dbReference type="InterPro" id="IPR050090">
    <property type="entry name" value="Tyrosine_recombinase_XerCD"/>
</dbReference>
<evidence type="ECO:0000256" key="7">
    <source>
        <dbReference type="ARBA" id="ARBA00023125"/>
    </source>
</evidence>
<dbReference type="GO" id="GO:0005737">
    <property type="term" value="C:cytoplasm"/>
    <property type="evidence" value="ECO:0007669"/>
    <property type="project" value="UniProtKB-SubCell"/>
</dbReference>
<comment type="caution">
    <text evidence="14">The sequence shown here is derived from an EMBL/GenBank/DDBJ whole genome shotgun (WGS) entry which is preliminary data.</text>
</comment>
<dbReference type="RefSeq" id="WP_133580319.1">
    <property type="nucleotide sequence ID" value="NZ_SNYJ01000007.1"/>
</dbReference>
<evidence type="ECO:0000256" key="1">
    <source>
        <dbReference type="ARBA" id="ARBA00004496"/>
    </source>
</evidence>
<gene>
    <name evidence="10" type="primary">xerC</name>
    <name evidence="14" type="ORF">EV213_1075</name>
</gene>
<dbReference type="Pfam" id="PF02899">
    <property type="entry name" value="Phage_int_SAM_1"/>
    <property type="match status" value="1"/>
</dbReference>
<dbReference type="EMBL" id="SNYJ01000007">
    <property type="protein sequence ID" value="TDQ39638.1"/>
    <property type="molecule type" value="Genomic_DNA"/>
</dbReference>
<proteinExistence type="inferred from homology"/>
<reference evidence="14 15" key="1">
    <citation type="submission" date="2019-03" db="EMBL/GenBank/DDBJ databases">
        <title>Genomic Encyclopedia of Type Strains, Phase IV (KMG-IV): sequencing the most valuable type-strain genomes for metagenomic binning, comparative biology and taxonomic classification.</title>
        <authorList>
            <person name="Goeker M."/>
        </authorList>
    </citation>
    <scope>NUCLEOTIDE SEQUENCE [LARGE SCALE GENOMIC DNA]</scope>
    <source>
        <strain evidence="14 15">DSM 28697</strain>
    </source>
</reference>
<evidence type="ECO:0000256" key="4">
    <source>
        <dbReference type="ARBA" id="ARBA00022618"/>
    </source>
</evidence>
<sequence>MFTNVHQCKNEVDQFLTYLRVEKLYSTHTLTNYEKDIAQFVQYMEQQQTETFAAVSYADVRAYLTILYRKNYARKTVARKMSALRSLYHFLMRESLVTENPFVFSHIPKAERKLPQFLYEKELNQLFLVSDQSTELGQRNQALLELLYATGIRVSECIGINLEDIDFSVEAVLIRGKGRKERFVPFGSFAHEALRMYLNEGRPILLEKAPQASSALFLNHRGGRLSDRSVREVLNKLVQEAALHIHISPHTLRHTFATHMLNEGADLRSVQELLGHKNLSTTQMYTHVTKDRLRQVYQHTHPRA</sequence>
<evidence type="ECO:0000256" key="2">
    <source>
        <dbReference type="ARBA" id="ARBA00006657"/>
    </source>
</evidence>
<evidence type="ECO:0000256" key="3">
    <source>
        <dbReference type="ARBA" id="ARBA00022490"/>
    </source>
</evidence>
<evidence type="ECO:0000259" key="12">
    <source>
        <dbReference type="PROSITE" id="PS51898"/>
    </source>
</evidence>
<evidence type="ECO:0000256" key="6">
    <source>
        <dbReference type="ARBA" id="ARBA00022908"/>
    </source>
</evidence>
<keyword evidence="9 10" id="KW-0131">Cell cycle</keyword>
<dbReference type="InterPro" id="IPR023009">
    <property type="entry name" value="Tyrosine_recombinase_XerC/XerD"/>
</dbReference>
<dbReference type="OrthoDB" id="9801717at2"/>
<comment type="subunit">
    <text evidence="10">Forms a cyclic heterotetrameric complex composed of two molecules of XerC and two molecules of XerD.</text>
</comment>
<dbReference type="AlphaFoldDB" id="A0A4R6U035"/>
<keyword evidence="8 10" id="KW-0233">DNA recombination</keyword>
<organism evidence="14 15">
    <name type="scientific">Aureibacillus halotolerans</name>
    <dbReference type="NCBI Taxonomy" id="1508390"/>
    <lineage>
        <taxon>Bacteria</taxon>
        <taxon>Bacillati</taxon>
        <taxon>Bacillota</taxon>
        <taxon>Bacilli</taxon>
        <taxon>Bacillales</taxon>
        <taxon>Bacillaceae</taxon>
        <taxon>Aureibacillus</taxon>
    </lineage>
</organism>
<dbReference type="InterPro" id="IPR013762">
    <property type="entry name" value="Integrase-like_cat_sf"/>
</dbReference>
<dbReference type="GO" id="GO:0007059">
    <property type="term" value="P:chromosome segregation"/>
    <property type="evidence" value="ECO:0007669"/>
    <property type="project" value="UniProtKB-UniRule"/>
</dbReference>
<evidence type="ECO:0000256" key="5">
    <source>
        <dbReference type="ARBA" id="ARBA00022829"/>
    </source>
</evidence>
<dbReference type="HAMAP" id="MF_01808">
    <property type="entry name" value="Recomb_XerC_XerD"/>
    <property type="match status" value="1"/>
</dbReference>
<evidence type="ECO:0000259" key="13">
    <source>
        <dbReference type="PROSITE" id="PS51900"/>
    </source>
</evidence>
<dbReference type="CDD" id="cd00798">
    <property type="entry name" value="INT_XerDC_C"/>
    <property type="match status" value="1"/>
</dbReference>
<feature type="domain" description="Core-binding (CB)" evidence="13">
    <location>
        <begin position="6"/>
        <end position="92"/>
    </location>
</feature>
<evidence type="ECO:0000256" key="8">
    <source>
        <dbReference type="ARBA" id="ARBA00023172"/>
    </source>
</evidence>
<dbReference type="GO" id="GO:0006313">
    <property type="term" value="P:DNA transposition"/>
    <property type="evidence" value="ECO:0007669"/>
    <property type="project" value="UniProtKB-UniRule"/>
</dbReference>
<name>A0A4R6U035_9BACI</name>
<dbReference type="SUPFAM" id="SSF56349">
    <property type="entry name" value="DNA breaking-rejoining enzymes"/>
    <property type="match status" value="1"/>
</dbReference>
<dbReference type="GO" id="GO:0003677">
    <property type="term" value="F:DNA binding"/>
    <property type="evidence" value="ECO:0007669"/>
    <property type="project" value="UniProtKB-UniRule"/>
</dbReference>